<gene>
    <name evidence="2" type="ORF">LOTGIDRAFT_154774</name>
</gene>
<protein>
    <recommendedName>
        <fullName evidence="4">SMB domain-containing protein</fullName>
    </recommendedName>
</protein>
<proteinExistence type="predicted"/>
<keyword evidence="3" id="KW-1185">Reference proteome</keyword>
<dbReference type="RefSeq" id="XP_009062221.1">
    <property type="nucleotide sequence ID" value="XM_009063973.1"/>
</dbReference>
<dbReference type="HOGENOM" id="CLU_451520_0_0_1"/>
<feature type="signal peptide" evidence="1">
    <location>
        <begin position="1"/>
        <end position="22"/>
    </location>
</feature>
<name>V3ZXC5_LOTGI</name>
<dbReference type="AlphaFoldDB" id="V3ZXC5"/>
<evidence type="ECO:0000313" key="3">
    <source>
        <dbReference type="Proteomes" id="UP000030746"/>
    </source>
</evidence>
<dbReference type="EMBL" id="KB202953">
    <property type="protein sequence ID" value="ESO87275.1"/>
    <property type="molecule type" value="Genomic_DNA"/>
</dbReference>
<dbReference type="CTD" id="20236396"/>
<sequence>MGDLHYMVCVVVVFHCIYGTQSVDTYSNQTYNAAYLTFCGQSCISKTVIRNDWCSKCYCDGDCHLYKNCCPDKKATDVEPKYMAYEYTCTTISFPELSKRTNLNTDLCSKYYKTCDNLEFEVHPEAFFLIKSCPNSFTGSQEVVTRCENIIDMEDQSTIHPITNWLTQLSYRNIYCASCNGVQETERWEMWLICRDVLPDRFGNNVNDLYHNFRTTEGCSIHFEPTNWQRQRTCHSGKKLINSCNVTGLWSGDEPDLPSKCNQTYQYENPVFGYQNMFCYLCNIPDSPDTLEDIVGVVDDNLSHLQPADYSVVDIDKKVCRPISCPDGRRLVNGICRSLFHRFNGYKYKICLKYEIMVSNATFPDSRRLVFKFISKIQHLVFWHGIYTVQNSLALLGMTPCLNGYLNATVVIGLHLTSRRSQGSEDENIRLIQDNIVTIVGSEKTAPFNILSVEQLADCVVRDRIPKNSGGLCLKYKSSIRPRPLRHVLAIGYIYLAKEVMFSKLLTCPQMVLEQNETVHDLHNGVITILANQKNLTSIDFRLVNGTYLICVEDYLQNAEIVETETCTHSFDYRPVIAESTSRVSGLNGSFYVCLLLFTVANIKV</sequence>
<organism evidence="2 3">
    <name type="scientific">Lottia gigantea</name>
    <name type="common">Giant owl limpet</name>
    <dbReference type="NCBI Taxonomy" id="225164"/>
    <lineage>
        <taxon>Eukaryota</taxon>
        <taxon>Metazoa</taxon>
        <taxon>Spiralia</taxon>
        <taxon>Lophotrochozoa</taxon>
        <taxon>Mollusca</taxon>
        <taxon>Gastropoda</taxon>
        <taxon>Patellogastropoda</taxon>
        <taxon>Lottioidea</taxon>
        <taxon>Lottiidae</taxon>
        <taxon>Lottia</taxon>
    </lineage>
</organism>
<evidence type="ECO:0000256" key="1">
    <source>
        <dbReference type="SAM" id="SignalP"/>
    </source>
</evidence>
<dbReference type="KEGG" id="lgi:LOTGIDRAFT_154774"/>
<reference evidence="2 3" key="1">
    <citation type="journal article" date="2013" name="Nature">
        <title>Insights into bilaterian evolution from three spiralian genomes.</title>
        <authorList>
            <person name="Simakov O."/>
            <person name="Marletaz F."/>
            <person name="Cho S.J."/>
            <person name="Edsinger-Gonzales E."/>
            <person name="Havlak P."/>
            <person name="Hellsten U."/>
            <person name="Kuo D.H."/>
            <person name="Larsson T."/>
            <person name="Lv J."/>
            <person name="Arendt D."/>
            <person name="Savage R."/>
            <person name="Osoegawa K."/>
            <person name="de Jong P."/>
            <person name="Grimwood J."/>
            <person name="Chapman J.A."/>
            <person name="Shapiro H."/>
            <person name="Aerts A."/>
            <person name="Otillar R.P."/>
            <person name="Terry A.Y."/>
            <person name="Boore J.L."/>
            <person name="Grigoriev I.V."/>
            <person name="Lindberg D.R."/>
            <person name="Seaver E.C."/>
            <person name="Weisblat D.A."/>
            <person name="Putnam N.H."/>
            <person name="Rokhsar D.S."/>
        </authorList>
    </citation>
    <scope>NUCLEOTIDE SEQUENCE [LARGE SCALE GENOMIC DNA]</scope>
</reference>
<accession>V3ZXC5</accession>
<feature type="chain" id="PRO_5004715561" description="SMB domain-containing protein" evidence="1">
    <location>
        <begin position="23"/>
        <end position="605"/>
    </location>
</feature>
<evidence type="ECO:0000313" key="2">
    <source>
        <dbReference type="EMBL" id="ESO87275.1"/>
    </source>
</evidence>
<dbReference type="OrthoDB" id="6146532at2759"/>
<dbReference type="Proteomes" id="UP000030746">
    <property type="component" value="Unassembled WGS sequence"/>
</dbReference>
<dbReference type="GeneID" id="20236396"/>
<keyword evidence="1" id="KW-0732">Signal</keyword>
<evidence type="ECO:0008006" key="4">
    <source>
        <dbReference type="Google" id="ProtNLM"/>
    </source>
</evidence>